<name>A0A5E4Y1B7_9BURK</name>
<organism evidence="3 4">
    <name type="scientific">Pandoraea horticolens</name>
    <dbReference type="NCBI Taxonomy" id="2508298"/>
    <lineage>
        <taxon>Bacteria</taxon>
        <taxon>Pseudomonadati</taxon>
        <taxon>Pseudomonadota</taxon>
        <taxon>Betaproteobacteria</taxon>
        <taxon>Burkholderiales</taxon>
        <taxon>Burkholderiaceae</taxon>
        <taxon>Pandoraea</taxon>
    </lineage>
</organism>
<dbReference type="GO" id="GO:0006355">
    <property type="term" value="P:regulation of DNA-templated transcription"/>
    <property type="evidence" value="ECO:0007669"/>
    <property type="project" value="InterPro"/>
</dbReference>
<dbReference type="NCBIfam" id="TIGR02606">
    <property type="entry name" value="antidote_CC2985"/>
    <property type="match status" value="1"/>
</dbReference>
<dbReference type="AlphaFoldDB" id="A0A5E4Y1B7"/>
<dbReference type="Proteomes" id="UP000343317">
    <property type="component" value="Unassembled WGS sequence"/>
</dbReference>
<dbReference type="Pfam" id="PF03693">
    <property type="entry name" value="ParD_antitoxin"/>
    <property type="match status" value="1"/>
</dbReference>
<dbReference type="RefSeq" id="WP_150622670.1">
    <property type="nucleotide sequence ID" value="NZ_CABPSM010000015.1"/>
</dbReference>
<reference evidence="3 4" key="1">
    <citation type="submission" date="2019-08" db="EMBL/GenBank/DDBJ databases">
        <authorList>
            <person name="Peeters C."/>
        </authorList>
    </citation>
    <scope>NUCLEOTIDE SEQUENCE [LARGE SCALE GENOMIC DNA]</scope>
    <source>
        <strain evidence="3 4">LMG 31112</strain>
    </source>
</reference>
<keyword evidence="4" id="KW-1185">Reference proteome</keyword>
<proteinExistence type="inferred from homology"/>
<keyword evidence="2" id="KW-1277">Toxin-antitoxin system</keyword>
<comment type="similarity">
    <text evidence="1">Belongs to the ParD antitoxin family.</text>
</comment>
<dbReference type="PANTHER" id="PTHR36582:SF2">
    <property type="entry name" value="ANTITOXIN PARD"/>
    <property type="match status" value="1"/>
</dbReference>
<dbReference type="InterPro" id="IPR010985">
    <property type="entry name" value="Ribbon_hlx_hlx"/>
</dbReference>
<dbReference type="SUPFAM" id="SSF47598">
    <property type="entry name" value="Ribbon-helix-helix"/>
    <property type="match status" value="1"/>
</dbReference>
<dbReference type="PANTHER" id="PTHR36582">
    <property type="entry name" value="ANTITOXIN PARD"/>
    <property type="match status" value="1"/>
</dbReference>
<accession>A0A5E4Y1B7</accession>
<dbReference type="Gene3D" id="6.10.10.120">
    <property type="entry name" value="Antitoxin ParD1-like"/>
    <property type="match status" value="1"/>
</dbReference>
<dbReference type="EMBL" id="CABPSM010000015">
    <property type="protein sequence ID" value="VVE42434.1"/>
    <property type="molecule type" value="Genomic_DNA"/>
</dbReference>
<evidence type="ECO:0000256" key="2">
    <source>
        <dbReference type="ARBA" id="ARBA00022649"/>
    </source>
</evidence>
<evidence type="ECO:0000256" key="1">
    <source>
        <dbReference type="ARBA" id="ARBA00008580"/>
    </source>
</evidence>
<protein>
    <submittedName>
        <fullName evidence="3">Addiction module antitoxin</fullName>
    </submittedName>
</protein>
<dbReference type="InterPro" id="IPR038296">
    <property type="entry name" value="ParD_sf"/>
</dbReference>
<evidence type="ECO:0000313" key="4">
    <source>
        <dbReference type="Proteomes" id="UP000343317"/>
    </source>
</evidence>
<gene>
    <name evidence="3" type="ORF">PHO31112_04217</name>
</gene>
<evidence type="ECO:0000313" key="3">
    <source>
        <dbReference type="EMBL" id="VVE42434.1"/>
    </source>
</evidence>
<sequence>MISAELGRQLESYIAELVATGRYGSKSEVLREGVRLVQDRETQLVALDAVIEKGIADAKAGRGQPAADVFDRLEKKYQAMANDKA</sequence>
<dbReference type="InterPro" id="IPR022789">
    <property type="entry name" value="ParD"/>
</dbReference>